<gene>
    <name evidence="1" type="ORF">MERR_LOCUS44873</name>
</gene>
<accession>A0A6D2KYQ4</accession>
<dbReference type="AlphaFoldDB" id="A0A6D2KYQ4"/>
<reference evidence="1" key="1">
    <citation type="submission" date="2020-01" db="EMBL/GenBank/DDBJ databases">
        <authorList>
            <person name="Mishra B."/>
        </authorList>
    </citation>
    <scope>NUCLEOTIDE SEQUENCE [LARGE SCALE GENOMIC DNA]</scope>
</reference>
<name>A0A6D2KYQ4_9BRAS</name>
<organism evidence="1 2">
    <name type="scientific">Microthlaspi erraticum</name>
    <dbReference type="NCBI Taxonomy" id="1685480"/>
    <lineage>
        <taxon>Eukaryota</taxon>
        <taxon>Viridiplantae</taxon>
        <taxon>Streptophyta</taxon>
        <taxon>Embryophyta</taxon>
        <taxon>Tracheophyta</taxon>
        <taxon>Spermatophyta</taxon>
        <taxon>Magnoliopsida</taxon>
        <taxon>eudicotyledons</taxon>
        <taxon>Gunneridae</taxon>
        <taxon>Pentapetalae</taxon>
        <taxon>rosids</taxon>
        <taxon>malvids</taxon>
        <taxon>Brassicales</taxon>
        <taxon>Brassicaceae</taxon>
        <taxon>Coluteocarpeae</taxon>
        <taxon>Microthlaspi</taxon>
    </lineage>
</organism>
<evidence type="ECO:0008006" key="3">
    <source>
        <dbReference type="Google" id="ProtNLM"/>
    </source>
</evidence>
<proteinExistence type="predicted"/>
<sequence>MDAVMNMFRQRMKLHPSGLGVIEFALVIVLLVCCGQKDKLEEVFEVQSRITGTRKVGPGRCDRLLRRETPRFCQTLKKWEVDIDEIYLPWNVKDTHWVA</sequence>
<dbReference type="Proteomes" id="UP000467841">
    <property type="component" value="Unassembled WGS sequence"/>
</dbReference>
<evidence type="ECO:0000313" key="1">
    <source>
        <dbReference type="EMBL" id="CAA7057637.1"/>
    </source>
</evidence>
<protein>
    <recommendedName>
        <fullName evidence="3">Ubiquitin-like protease family profile domain-containing protein</fullName>
    </recommendedName>
</protein>
<dbReference type="EMBL" id="CACVBM020001697">
    <property type="protein sequence ID" value="CAA7057637.1"/>
    <property type="molecule type" value="Genomic_DNA"/>
</dbReference>
<comment type="caution">
    <text evidence="1">The sequence shown here is derived from an EMBL/GenBank/DDBJ whole genome shotgun (WGS) entry which is preliminary data.</text>
</comment>
<keyword evidence="2" id="KW-1185">Reference proteome</keyword>
<evidence type="ECO:0000313" key="2">
    <source>
        <dbReference type="Proteomes" id="UP000467841"/>
    </source>
</evidence>